<protein>
    <submittedName>
        <fullName evidence="1">Uncharacterized protein</fullName>
    </submittedName>
</protein>
<gene>
    <name evidence="1" type="ORF">RJ641_030468</name>
</gene>
<dbReference type="Proteomes" id="UP001370490">
    <property type="component" value="Unassembled WGS sequence"/>
</dbReference>
<organism evidence="1 2">
    <name type="scientific">Dillenia turbinata</name>
    <dbReference type="NCBI Taxonomy" id="194707"/>
    <lineage>
        <taxon>Eukaryota</taxon>
        <taxon>Viridiplantae</taxon>
        <taxon>Streptophyta</taxon>
        <taxon>Embryophyta</taxon>
        <taxon>Tracheophyta</taxon>
        <taxon>Spermatophyta</taxon>
        <taxon>Magnoliopsida</taxon>
        <taxon>eudicotyledons</taxon>
        <taxon>Gunneridae</taxon>
        <taxon>Pentapetalae</taxon>
        <taxon>Dilleniales</taxon>
        <taxon>Dilleniaceae</taxon>
        <taxon>Dillenia</taxon>
    </lineage>
</organism>
<comment type="caution">
    <text evidence="1">The sequence shown here is derived from an EMBL/GenBank/DDBJ whole genome shotgun (WGS) entry which is preliminary data.</text>
</comment>
<evidence type="ECO:0000313" key="2">
    <source>
        <dbReference type="Proteomes" id="UP001370490"/>
    </source>
</evidence>
<proteinExistence type="predicted"/>
<reference evidence="1 2" key="1">
    <citation type="submission" date="2023-12" db="EMBL/GenBank/DDBJ databases">
        <title>A high-quality genome assembly for Dillenia turbinata (Dilleniales).</title>
        <authorList>
            <person name="Chanderbali A."/>
        </authorList>
    </citation>
    <scope>NUCLEOTIDE SEQUENCE [LARGE SCALE GENOMIC DNA]</scope>
    <source>
        <strain evidence="1">LSX21</strain>
        <tissue evidence="1">Leaf</tissue>
    </source>
</reference>
<evidence type="ECO:0000313" key="1">
    <source>
        <dbReference type="EMBL" id="KAK6940937.1"/>
    </source>
</evidence>
<sequence>MNPTSKAQKDGIFGTRMVMKIIIGKSVKMVLSGVALWSFKVARTPKDREHPYGFIELSMGLPLFARKKSQFIPMYILREAMTLAEEAKGRHWRLY</sequence>
<keyword evidence="2" id="KW-1185">Reference proteome</keyword>
<dbReference type="AlphaFoldDB" id="A0AAN8ZKI0"/>
<name>A0AAN8ZKI0_9MAGN</name>
<dbReference type="EMBL" id="JBAMMX010000005">
    <property type="protein sequence ID" value="KAK6940937.1"/>
    <property type="molecule type" value="Genomic_DNA"/>
</dbReference>
<accession>A0AAN8ZKI0</accession>